<gene>
    <name evidence="1" type="ORF">H9738_04730</name>
</gene>
<evidence type="ECO:0000313" key="1">
    <source>
        <dbReference type="EMBL" id="HIX37161.1"/>
    </source>
</evidence>
<dbReference type="AlphaFoldDB" id="A0A9D2AM38"/>
<proteinExistence type="predicted"/>
<protein>
    <submittedName>
        <fullName evidence="1">Uncharacterized protein</fullName>
    </submittedName>
</protein>
<reference evidence="1" key="2">
    <citation type="submission" date="2021-04" db="EMBL/GenBank/DDBJ databases">
        <authorList>
            <person name="Gilroy R."/>
        </authorList>
    </citation>
    <scope>NUCLEOTIDE SEQUENCE</scope>
    <source>
        <strain evidence="1">ChiHjej12B11-1927</strain>
    </source>
</reference>
<accession>A0A9D2AM38</accession>
<dbReference type="Proteomes" id="UP000824230">
    <property type="component" value="Unassembled WGS sequence"/>
</dbReference>
<reference evidence="1" key="1">
    <citation type="journal article" date="2021" name="PeerJ">
        <title>Extensive microbial diversity within the chicken gut microbiome revealed by metagenomics and culture.</title>
        <authorList>
            <person name="Gilroy R."/>
            <person name="Ravi A."/>
            <person name="Getino M."/>
            <person name="Pursley I."/>
            <person name="Horton D.L."/>
            <person name="Alikhan N.F."/>
            <person name="Baker D."/>
            <person name="Gharbi K."/>
            <person name="Hall N."/>
            <person name="Watson M."/>
            <person name="Adriaenssens E.M."/>
            <person name="Foster-Nyarko E."/>
            <person name="Jarju S."/>
            <person name="Secka A."/>
            <person name="Antonio M."/>
            <person name="Oren A."/>
            <person name="Chaudhuri R.R."/>
            <person name="La Ragione R."/>
            <person name="Hildebrand F."/>
            <person name="Pallen M.J."/>
        </authorList>
    </citation>
    <scope>NUCLEOTIDE SEQUENCE</scope>
    <source>
        <strain evidence="1">ChiHjej12B11-1927</strain>
    </source>
</reference>
<name>A0A9D2AM38_9FIRM</name>
<dbReference type="EMBL" id="DXFG01000090">
    <property type="protein sequence ID" value="HIX37161.1"/>
    <property type="molecule type" value="Genomic_DNA"/>
</dbReference>
<organism evidence="1 2">
    <name type="scientific">Candidatus Blautia pullistercoris</name>
    <dbReference type="NCBI Taxonomy" id="2838499"/>
    <lineage>
        <taxon>Bacteria</taxon>
        <taxon>Bacillati</taxon>
        <taxon>Bacillota</taxon>
        <taxon>Clostridia</taxon>
        <taxon>Lachnospirales</taxon>
        <taxon>Lachnospiraceae</taxon>
        <taxon>Blautia</taxon>
    </lineage>
</organism>
<evidence type="ECO:0000313" key="2">
    <source>
        <dbReference type="Proteomes" id="UP000824230"/>
    </source>
</evidence>
<comment type="caution">
    <text evidence="1">The sequence shown here is derived from an EMBL/GenBank/DDBJ whole genome shotgun (WGS) entry which is preliminary data.</text>
</comment>
<sequence>MEYLQRIRLLRDRLHRLEVNDRNNYGVCQKIRREIETLEREAQEKDS</sequence>